<dbReference type="AlphaFoldDB" id="A0A6H1ZXY2"/>
<gene>
    <name evidence="2" type="ORF">MM415A01049_0008</name>
    <name evidence="1" type="ORF">TM448A02462_0008</name>
</gene>
<dbReference type="EMBL" id="MT142344">
    <property type="protein sequence ID" value="QJA78596.1"/>
    <property type="molecule type" value="Genomic_DNA"/>
</dbReference>
<name>A0A6H1ZXY2_9ZZZZ</name>
<evidence type="ECO:0008006" key="3">
    <source>
        <dbReference type="Google" id="ProtNLM"/>
    </source>
</evidence>
<organism evidence="1">
    <name type="scientific">viral metagenome</name>
    <dbReference type="NCBI Taxonomy" id="1070528"/>
    <lineage>
        <taxon>unclassified sequences</taxon>
        <taxon>metagenomes</taxon>
        <taxon>organismal metagenomes</taxon>
    </lineage>
</organism>
<evidence type="ECO:0000313" key="1">
    <source>
        <dbReference type="EMBL" id="QJA52070.1"/>
    </source>
</evidence>
<proteinExistence type="predicted"/>
<dbReference type="EMBL" id="MT144310">
    <property type="protein sequence ID" value="QJA52070.1"/>
    <property type="molecule type" value="Genomic_DNA"/>
</dbReference>
<accession>A0A6H1ZXY2</accession>
<protein>
    <recommendedName>
        <fullName evidence="3">PARP-type domain-containing protein</fullName>
    </recommendedName>
</protein>
<sequence>MSKIFGKSATCAYCKKPIETLDYVVRGKLWKKFTGTGEVEARRWSIKLCWHVECWVEQGRTAADKAAGHRIEARGRPKSKLVEKDQAERLAIIRRRASVIQRIRRETERPFEEQDFNKVVHLGGMLEKLAVEIKAYGGVPESWMME</sequence>
<evidence type="ECO:0000313" key="2">
    <source>
        <dbReference type="EMBL" id="QJA78596.1"/>
    </source>
</evidence>
<reference evidence="1" key="1">
    <citation type="submission" date="2020-03" db="EMBL/GenBank/DDBJ databases">
        <title>The deep terrestrial virosphere.</title>
        <authorList>
            <person name="Holmfeldt K."/>
            <person name="Nilsson E."/>
            <person name="Simone D."/>
            <person name="Lopez-Fernandez M."/>
            <person name="Wu X."/>
            <person name="de Brujin I."/>
            <person name="Lundin D."/>
            <person name="Andersson A."/>
            <person name="Bertilsson S."/>
            <person name="Dopson M."/>
        </authorList>
    </citation>
    <scope>NUCLEOTIDE SEQUENCE</scope>
    <source>
        <strain evidence="2">MM415A01049</strain>
        <strain evidence="1">TM448A02462</strain>
    </source>
</reference>